<evidence type="ECO:0008006" key="3">
    <source>
        <dbReference type="Google" id="ProtNLM"/>
    </source>
</evidence>
<sequence length="408" mass="45266">MIEQNVLDQLAVFGRQYFQLVDPSQLKWLEGSILKKADVQSWIFSYLFDADNISTLPPDRYRLRVLKALISKLEKAIDDPEEDPPCHEDDQLLSAFYCSGIALDLNIRNASPSNSTESPNTHTHTHFTDPCMYYEQEISDDLMTALSSLLGANVLSESESAQQKAYVTYAYPRHATSESSPQDYSVTLLESRSVISSSGTTGLRTWEAALLLGQFLCSDLGDALVRGKKVFELGAGTGMLSILCAKHLGVSGIVATDGDEAVVDAIKTNIFLNEIDASRTTVNTAALRWGWPLNANTFSEDYGMDAPDVLLGADVTYDQVAIPALVSSMREFFELKPALQVLVAATIRNEQTFQTFLNACKRNRFTMEQIEFAPVPEQIQDGPFYPASTPIQIWRITRVHTTEDAFAF</sequence>
<gene>
    <name evidence="1" type="ORF">GRF29_28g2824906</name>
</gene>
<evidence type="ECO:0000313" key="2">
    <source>
        <dbReference type="Proteomes" id="UP001280581"/>
    </source>
</evidence>
<protein>
    <recommendedName>
        <fullName evidence="3">Methyltransferase-domain-containing protein</fullName>
    </recommendedName>
</protein>
<dbReference type="Pfam" id="PF10294">
    <property type="entry name" value="Methyltransf_16"/>
    <property type="match status" value="1"/>
</dbReference>
<proteinExistence type="predicted"/>
<dbReference type="InterPro" id="IPR029063">
    <property type="entry name" value="SAM-dependent_MTases_sf"/>
</dbReference>
<dbReference type="InterPro" id="IPR019410">
    <property type="entry name" value="Methyltransf_16"/>
</dbReference>
<dbReference type="PANTHER" id="PTHR14614">
    <property type="entry name" value="HEPATOCELLULAR CARCINOMA-ASSOCIATED ANTIGEN"/>
    <property type="match status" value="1"/>
</dbReference>
<dbReference type="EMBL" id="WVTA01000004">
    <property type="protein sequence ID" value="KAK3214365.1"/>
    <property type="molecule type" value="Genomic_DNA"/>
</dbReference>
<dbReference type="PANTHER" id="PTHR14614:SF130">
    <property type="entry name" value="PROTEIN-LYSINE N-METHYLTRANSFERASE EEF2KMT"/>
    <property type="match status" value="1"/>
</dbReference>
<dbReference type="AlphaFoldDB" id="A0AAN6M332"/>
<dbReference type="GO" id="GO:0005737">
    <property type="term" value="C:cytoplasm"/>
    <property type="evidence" value="ECO:0007669"/>
    <property type="project" value="TreeGrafter"/>
</dbReference>
<comment type="caution">
    <text evidence="1">The sequence shown here is derived from an EMBL/GenBank/DDBJ whole genome shotgun (WGS) entry which is preliminary data.</text>
</comment>
<organism evidence="1 2">
    <name type="scientific">Pseudopithomyces chartarum</name>
    <dbReference type="NCBI Taxonomy" id="1892770"/>
    <lineage>
        <taxon>Eukaryota</taxon>
        <taxon>Fungi</taxon>
        <taxon>Dikarya</taxon>
        <taxon>Ascomycota</taxon>
        <taxon>Pezizomycotina</taxon>
        <taxon>Dothideomycetes</taxon>
        <taxon>Pleosporomycetidae</taxon>
        <taxon>Pleosporales</taxon>
        <taxon>Massarineae</taxon>
        <taxon>Didymosphaeriaceae</taxon>
        <taxon>Pseudopithomyces</taxon>
    </lineage>
</organism>
<name>A0AAN6M332_9PLEO</name>
<reference evidence="1 2" key="1">
    <citation type="submission" date="2021-02" db="EMBL/GenBank/DDBJ databases">
        <title>Genome assembly of Pseudopithomyces chartarum.</title>
        <authorList>
            <person name="Jauregui R."/>
            <person name="Singh J."/>
            <person name="Voisey C."/>
        </authorList>
    </citation>
    <scope>NUCLEOTIDE SEQUENCE [LARGE SCALE GENOMIC DNA]</scope>
    <source>
        <strain evidence="1 2">AGR01</strain>
    </source>
</reference>
<accession>A0AAN6M332</accession>
<dbReference type="Proteomes" id="UP001280581">
    <property type="component" value="Unassembled WGS sequence"/>
</dbReference>
<evidence type="ECO:0000313" key="1">
    <source>
        <dbReference type="EMBL" id="KAK3214365.1"/>
    </source>
</evidence>
<dbReference type="Gene3D" id="3.40.50.150">
    <property type="entry name" value="Vaccinia Virus protein VP39"/>
    <property type="match status" value="1"/>
</dbReference>
<keyword evidence="2" id="KW-1185">Reference proteome</keyword>
<dbReference type="GO" id="GO:0008757">
    <property type="term" value="F:S-adenosylmethionine-dependent methyltransferase activity"/>
    <property type="evidence" value="ECO:0007669"/>
    <property type="project" value="UniProtKB-ARBA"/>
</dbReference>
<dbReference type="SUPFAM" id="SSF53335">
    <property type="entry name" value="S-adenosyl-L-methionine-dependent methyltransferases"/>
    <property type="match status" value="1"/>
</dbReference>